<sequence length="796" mass="84351">MAIPVTFTMADVREAGSADPWKIQDDFFSEVDPADIAEAATSYVHAAGEASGAEELARLASEEHAEAGEWQHESLADVEERLSATSGSLATPELETAVEILGKVLTLAEDALSDISDEISGQEGVNLKILDHSRNSFEEFNAWHGSLVSARQALGDSAYEVGVDVIVPPPGESRTPGLPDPVIAYENANGFLEIPGSVRTAIREYHLGKAVDDANAAAEVIDDLIDDYRSSLTSYGSELAEAGYDLSASPLGVWNTPEMGVYHAEQVREAADALREDPDDATALNTLDSIATIMASATSDIFNADGSINRQMTAAERDYLHAVFGRLSSDDIVALGELGLEDGNFYAALANGAHALSNPQAGGLDPMGGDGLSTEGEWLPESLRDLVYYDPFDDERPGGYSDHELLERFDAFGAVMQHATVPAGSDFSMNMAKTAVDMQLLANHQGIDELGNPNSSFVGSSGMLAAASLNSAAAATVMGNEDFVERMLALEWSDSSGVGSFVASGTIPPPGVDPESVESRKWFNAAFNVLTNSGRAEGSWEGVDHEGLHLAIGETAMSYMDFISRSGGGADASEMNNDGHSVHGVDYATAFFLSKSDREDLFNLMNQSTDEVRDQFRGGVALWQHEVARGGLGTNDIGNRMESIGTVEGFISASDIEAAKNGFSPEKLVSSSLAASGLVMTLAGGGPVATALHATGTFAVSEAMKYANITPPEAAEIAELVREGPVSARIAVADAAIQHAKAEDPTSPLAQMELPSLEEGDSFELDRVRQELSKIEKEAGYDTAPLHREFDSSWMN</sequence>
<proteinExistence type="predicted"/>
<organism evidence="1 2">
    <name type="scientific">Streptomyces bohaiensis</name>
    <dbReference type="NCBI Taxonomy" id="1431344"/>
    <lineage>
        <taxon>Bacteria</taxon>
        <taxon>Bacillati</taxon>
        <taxon>Actinomycetota</taxon>
        <taxon>Actinomycetes</taxon>
        <taxon>Kitasatosporales</taxon>
        <taxon>Streptomycetaceae</taxon>
        <taxon>Streptomyces</taxon>
    </lineage>
</organism>
<evidence type="ECO:0000313" key="2">
    <source>
        <dbReference type="Proteomes" id="UP000727056"/>
    </source>
</evidence>
<dbReference type="RefSeq" id="WP_168088476.1">
    <property type="nucleotide sequence ID" value="NZ_BHZH01000274.1"/>
</dbReference>
<dbReference type="Proteomes" id="UP000727056">
    <property type="component" value="Unassembled WGS sequence"/>
</dbReference>
<evidence type="ECO:0008006" key="3">
    <source>
        <dbReference type="Google" id="ProtNLM"/>
    </source>
</evidence>
<dbReference type="EMBL" id="JAAVJC010000089">
    <property type="protein sequence ID" value="NJQ15713.1"/>
    <property type="molecule type" value="Genomic_DNA"/>
</dbReference>
<reference evidence="1 2" key="1">
    <citation type="submission" date="2020-03" db="EMBL/GenBank/DDBJ databases">
        <title>Draft genome of Streptomyces sp. ventii, isolated from the Axial Seamount in the Pacific Ocean, and resequencing of the two type strains Streptomyces lonarensis strain NCL 716 and Streptomyces bohaiensis strain 11A07.</title>
        <authorList>
            <person name="Loughran R.M."/>
            <person name="Pfannmuller K.M."/>
            <person name="Wasson B.J."/>
            <person name="Deadmond M.C."/>
            <person name="Paddock B.E."/>
            <person name="Koyack M.J."/>
            <person name="Gallegos D.A."/>
            <person name="Mitchell E.A."/>
            <person name="Ushijima B."/>
            <person name="Saw J.H."/>
            <person name="Mcphail K.L."/>
            <person name="Videau P."/>
        </authorList>
    </citation>
    <scope>NUCLEOTIDE SEQUENCE [LARGE SCALE GENOMIC DNA]</scope>
    <source>
        <strain evidence="1 2">11A07</strain>
    </source>
</reference>
<accession>A0ABX1C9B7</accession>
<gene>
    <name evidence="1" type="ORF">HCN52_12325</name>
</gene>
<keyword evidence="2" id="KW-1185">Reference proteome</keyword>
<name>A0ABX1C9B7_9ACTN</name>
<comment type="caution">
    <text evidence="1">The sequence shown here is derived from an EMBL/GenBank/DDBJ whole genome shotgun (WGS) entry which is preliminary data.</text>
</comment>
<evidence type="ECO:0000313" key="1">
    <source>
        <dbReference type="EMBL" id="NJQ15713.1"/>
    </source>
</evidence>
<protein>
    <recommendedName>
        <fullName evidence="3">PPE domain-containing protein</fullName>
    </recommendedName>
</protein>